<organism evidence="2 3">
    <name type="scientific">Persicimonas caeni</name>
    <dbReference type="NCBI Taxonomy" id="2292766"/>
    <lineage>
        <taxon>Bacteria</taxon>
        <taxon>Deltaproteobacteria</taxon>
        <taxon>Bradymonadales</taxon>
        <taxon>Bradymonadaceae</taxon>
        <taxon>Persicimonas</taxon>
    </lineage>
</organism>
<protein>
    <recommendedName>
        <fullName evidence="4">Tetratricopeptide repeat protein</fullName>
    </recommendedName>
</protein>
<evidence type="ECO:0000313" key="3">
    <source>
        <dbReference type="Proteomes" id="UP000315995"/>
    </source>
</evidence>
<feature type="region of interest" description="Disordered" evidence="1">
    <location>
        <begin position="149"/>
        <end position="191"/>
    </location>
</feature>
<name>A0A4Y6Q127_PERCE</name>
<keyword evidence="3" id="KW-1185">Reference proteome</keyword>
<evidence type="ECO:0000256" key="1">
    <source>
        <dbReference type="SAM" id="MobiDB-lite"/>
    </source>
</evidence>
<reference evidence="2 3" key="1">
    <citation type="submission" date="2019-06" db="EMBL/GenBank/DDBJ databases">
        <title>Persicimonas caeni gen. nov., sp. nov., a predatory bacterium isolated from solar saltern.</title>
        <authorList>
            <person name="Wang S."/>
        </authorList>
    </citation>
    <scope>NUCLEOTIDE SEQUENCE [LARGE SCALE GENOMIC DNA]</scope>
    <source>
        <strain evidence="2 3">YN101</strain>
    </source>
</reference>
<dbReference type="Gene3D" id="1.25.40.10">
    <property type="entry name" value="Tetratricopeptide repeat domain"/>
    <property type="match status" value="1"/>
</dbReference>
<sequence length="191" mass="22133">MSPHRRKPDVEASTRATRLAIPDHALAALEYQARRHYRRWWLDEAERLARMVVRFDVGRPGAWFVLGDIEMRRMNWERAFGHFQQAVDCRRGDSMAWCRGAEALYRMGELERAEDWARHAVSLEPPGGNPGAKRAKRFLNRHRADFEKSRLQEADASAAPTQKLEAFTTRPQPEHPANIHSLEDYRSTSAE</sequence>
<evidence type="ECO:0000313" key="2">
    <source>
        <dbReference type="EMBL" id="QDG54281.1"/>
    </source>
</evidence>
<dbReference type="OrthoDB" id="5965059at2"/>
<gene>
    <name evidence="2" type="ORF">FIV42_27110</name>
</gene>
<dbReference type="SUPFAM" id="SSF48452">
    <property type="entry name" value="TPR-like"/>
    <property type="match status" value="1"/>
</dbReference>
<feature type="compositionally biased region" description="Basic and acidic residues" evidence="1">
    <location>
        <begin position="181"/>
        <end position="191"/>
    </location>
</feature>
<dbReference type="EMBL" id="CP041186">
    <property type="protein sequence ID" value="QDG54281.1"/>
    <property type="molecule type" value="Genomic_DNA"/>
</dbReference>
<dbReference type="AlphaFoldDB" id="A0A4Y6Q127"/>
<dbReference type="Proteomes" id="UP000315995">
    <property type="component" value="Chromosome"/>
</dbReference>
<dbReference type="RefSeq" id="WP_141200725.1">
    <property type="nucleotide sequence ID" value="NZ_CP041186.1"/>
</dbReference>
<accession>A0A5B8YC22</accession>
<accession>A0A4Y6Q127</accession>
<dbReference type="InterPro" id="IPR011990">
    <property type="entry name" value="TPR-like_helical_dom_sf"/>
</dbReference>
<proteinExistence type="predicted"/>
<evidence type="ECO:0008006" key="4">
    <source>
        <dbReference type="Google" id="ProtNLM"/>
    </source>
</evidence>